<evidence type="ECO:0000313" key="1">
    <source>
        <dbReference type="Proteomes" id="UP000887579"/>
    </source>
</evidence>
<accession>A0AC34FIR5</accession>
<dbReference type="Proteomes" id="UP000887579">
    <property type="component" value="Unplaced"/>
</dbReference>
<dbReference type="WBParaSite" id="ES5_v2.g17221.t1">
    <property type="protein sequence ID" value="ES5_v2.g17221.t1"/>
    <property type="gene ID" value="ES5_v2.g17221"/>
</dbReference>
<proteinExistence type="predicted"/>
<organism evidence="1 2">
    <name type="scientific">Panagrolaimus sp. ES5</name>
    <dbReference type="NCBI Taxonomy" id="591445"/>
    <lineage>
        <taxon>Eukaryota</taxon>
        <taxon>Metazoa</taxon>
        <taxon>Ecdysozoa</taxon>
        <taxon>Nematoda</taxon>
        <taxon>Chromadorea</taxon>
        <taxon>Rhabditida</taxon>
        <taxon>Tylenchina</taxon>
        <taxon>Panagrolaimomorpha</taxon>
        <taxon>Panagrolaimoidea</taxon>
        <taxon>Panagrolaimidae</taxon>
        <taxon>Panagrolaimus</taxon>
    </lineage>
</organism>
<protein>
    <submittedName>
        <fullName evidence="2">SMODS and SLOG-associating 2TM effector domain-containing protein</fullName>
    </submittedName>
</protein>
<evidence type="ECO:0000313" key="2">
    <source>
        <dbReference type="WBParaSite" id="ES5_v2.g17221.t1"/>
    </source>
</evidence>
<name>A0AC34FIR5_9BILA</name>
<reference evidence="2" key="1">
    <citation type="submission" date="2022-11" db="UniProtKB">
        <authorList>
            <consortium name="WormBaseParasite"/>
        </authorList>
    </citation>
    <scope>IDENTIFICATION</scope>
</reference>
<sequence length="153" mass="17407">MLEWIFGKSKDTSNHINAEEIIKELEKTRTERALALHEAMVERKNAYKLAEAKERFNWIASTGLLTSILSAAASFHHKNLMYGLPVVPISIYIAHQAHYVFGNKLEVIKQLSDSIILDPNAKLSTRPISLREIEARVEQEKDISILDCVDYSN</sequence>